<evidence type="ECO:0000313" key="2">
    <source>
        <dbReference type="Proteomes" id="UP000324800"/>
    </source>
</evidence>
<dbReference type="Proteomes" id="UP000324800">
    <property type="component" value="Unassembled WGS sequence"/>
</dbReference>
<sequence length="382" mass="43397">MRCKCAKGTLWKIPPWFTKEECNLIQQQQIKLEDKVQQLSVDTRRRVTLDHAAVGDNIIVVSHKKQAQLRMPVHLQVVCTLNFISDVTSLAAVSICGNQYFVVCTSHPNRARIFRLNSIEDDIEFQKENKKIWDIVNTPQPTYIQKNSFNILQQPSFNPQVPPDEQFIEAKLGDNQFLLNFCCQQLTATPIIDMKLNNPASSCLLTTLERTVKRLGPEEDTMPNEALFGMSLNSEQIQQNAHLRHLQAIDNINKSQQLSSVNGIMNSTGIDEQYKAHEGALLIIGGQYGLVEYVVIPLAALMLNQSPLRYSSAIDVLKIGMQSIDEKLQNSIHELFTFPPESQIVDLGRSPVYISEDNRHVIVQGERTQILRFDPYIGRTIW</sequence>
<accession>A0A5J4TY29</accession>
<dbReference type="EMBL" id="SNRW01023687">
    <property type="protein sequence ID" value="KAA6362823.1"/>
    <property type="molecule type" value="Genomic_DNA"/>
</dbReference>
<reference evidence="1 2" key="1">
    <citation type="submission" date="2019-03" db="EMBL/GenBank/DDBJ databases">
        <title>Single cell metagenomics reveals metabolic interactions within the superorganism composed of flagellate Streblomastix strix and complex community of Bacteroidetes bacteria on its surface.</title>
        <authorList>
            <person name="Treitli S.C."/>
            <person name="Kolisko M."/>
            <person name="Husnik F."/>
            <person name="Keeling P."/>
            <person name="Hampl V."/>
        </authorList>
    </citation>
    <scope>NUCLEOTIDE SEQUENCE [LARGE SCALE GENOMIC DNA]</scope>
    <source>
        <strain evidence="1">ST1C</strain>
    </source>
</reference>
<comment type="caution">
    <text evidence="1">The sequence shown here is derived from an EMBL/GenBank/DDBJ whole genome shotgun (WGS) entry which is preliminary data.</text>
</comment>
<proteinExistence type="predicted"/>
<evidence type="ECO:0000313" key="1">
    <source>
        <dbReference type="EMBL" id="KAA6362823.1"/>
    </source>
</evidence>
<feature type="non-terminal residue" evidence="1">
    <location>
        <position position="382"/>
    </location>
</feature>
<protein>
    <submittedName>
        <fullName evidence="1">Uncharacterized protein</fullName>
    </submittedName>
</protein>
<dbReference type="AlphaFoldDB" id="A0A5J4TY29"/>
<organism evidence="1 2">
    <name type="scientific">Streblomastix strix</name>
    <dbReference type="NCBI Taxonomy" id="222440"/>
    <lineage>
        <taxon>Eukaryota</taxon>
        <taxon>Metamonada</taxon>
        <taxon>Preaxostyla</taxon>
        <taxon>Oxymonadida</taxon>
        <taxon>Streblomastigidae</taxon>
        <taxon>Streblomastix</taxon>
    </lineage>
</organism>
<name>A0A5J4TY29_9EUKA</name>
<gene>
    <name evidence="1" type="ORF">EZS28_041650</name>
</gene>